<dbReference type="RefSeq" id="WP_131476019.1">
    <property type="nucleotide sequence ID" value="NZ_SJPE01000007.1"/>
</dbReference>
<keyword evidence="3" id="KW-1185">Reference proteome</keyword>
<keyword evidence="2" id="KW-0808">Transferase</keyword>
<dbReference type="AlphaFoldDB" id="A0A4Q9Z205"/>
<accession>A0A4Q9Z205</accession>
<dbReference type="EMBL" id="SJPE01000007">
    <property type="protein sequence ID" value="TBX69245.1"/>
    <property type="molecule type" value="Genomic_DNA"/>
</dbReference>
<dbReference type="GO" id="GO:0016757">
    <property type="term" value="F:glycosyltransferase activity"/>
    <property type="evidence" value="ECO:0007669"/>
    <property type="project" value="InterPro"/>
</dbReference>
<dbReference type="Pfam" id="PF00534">
    <property type="entry name" value="Glycos_transf_1"/>
    <property type="match status" value="1"/>
</dbReference>
<dbReference type="SUPFAM" id="SSF53756">
    <property type="entry name" value="UDP-Glycosyltransferase/glycogen phosphorylase"/>
    <property type="match status" value="1"/>
</dbReference>
<dbReference type="PANTHER" id="PTHR12526">
    <property type="entry name" value="GLYCOSYLTRANSFERASE"/>
    <property type="match status" value="1"/>
</dbReference>
<evidence type="ECO:0000259" key="1">
    <source>
        <dbReference type="Pfam" id="PF00534"/>
    </source>
</evidence>
<protein>
    <submittedName>
        <fullName evidence="2">Glycosyltransferase</fullName>
    </submittedName>
</protein>
<dbReference type="Proteomes" id="UP000293300">
    <property type="component" value="Unassembled WGS sequence"/>
</dbReference>
<name>A0A4Q9Z205_9FLAO</name>
<feature type="domain" description="Glycosyl transferase family 1" evidence="1">
    <location>
        <begin position="177"/>
        <end position="331"/>
    </location>
</feature>
<comment type="caution">
    <text evidence="2">The sequence shown here is derived from an EMBL/GenBank/DDBJ whole genome shotgun (WGS) entry which is preliminary data.</text>
</comment>
<sequence length="361" mass="41825">MGQSVKTIAVICNYKLLPERIGGMDYFFWLFDQKCKANNIAVHWFFPNYSEHGGYHDMTIFSSEYQNVEVFFYAHCQRQQTQYTHIITHFVELCVPVFKKIKKTTSAQIIQVDHNPRPNNGFAAKKNIKRKIKGLLYSQYIDLFVGVSDYCKNQLVLEYGSSIKRKTIVIFNGLEIDKFKKKSNFEFKGKFIVASHLREQKGIQDLISAVHQLVKEAPYEFVIDLYGSGDYQEVLQKMVVDFSLQNYFVFKGSVDNLHVLYHQYDYLIHPSHGETFCYSVLESLLSDLPVITTKNQGNVLGMVVENENGFLFEREDIAALQSILVNILTGKKRIQKRSTVNDRLSQFSLDAMVANYYKLIE</sequence>
<reference evidence="2 3" key="1">
    <citation type="submission" date="2019-02" db="EMBL/GenBank/DDBJ databases">
        <title>Flavobacterium sp. RD-2-33 isolated from forest soil.</title>
        <authorList>
            <person name="Chaudhary D.K."/>
        </authorList>
    </citation>
    <scope>NUCLEOTIDE SEQUENCE [LARGE SCALE GENOMIC DNA]</scope>
    <source>
        <strain evidence="2 3">RD-2-33</strain>
    </source>
</reference>
<proteinExistence type="predicted"/>
<dbReference type="InterPro" id="IPR001296">
    <property type="entry name" value="Glyco_trans_1"/>
</dbReference>
<dbReference type="Gene3D" id="3.40.50.2000">
    <property type="entry name" value="Glycogen Phosphorylase B"/>
    <property type="match status" value="2"/>
</dbReference>
<evidence type="ECO:0000313" key="2">
    <source>
        <dbReference type="EMBL" id="TBX69245.1"/>
    </source>
</evidence>
<dbReference type="OrthoDB" id="9811239at2"/>
<gene>
    <name evidence="2" type="ORF">EZL74_07680</name>
</gene>
<dbReference type="CDD" id="cd03801">
    <property type="entry name" value="GT4_PimA-like"/>
    <property type="match status" value="1"/>
</dbReference>
<evidence type="ECO:0000313" key="3">
    <source>
        <dbReference type="Proteomes" id="UP000293300"/>
    </source>
</evidence>
<dbReference type="PANTHER" id="PTHR12526:SF630">
    <property type="entry name" value="GLYCOSYLTRANSFERASE"/>
    <property type="match status" value="1"/>
</dbReference>
<organism evidence="2 3">
    <name type="scientific">Flavobacterium silvisoli</name>
    <dbReference type="NCBI Taxonomy" id="2529433"/>
    <lineage>
        <taxon>Bacteria</taxon>
        <taxon>Pseudomonadati</taxon>
        <taxon>Bacteroidota</taxon>
        <taxon>Flavobacteriia</taxon>
        <taxon>Flavobacteriales</taxon>
        <taxon>Flavobacteriaceae</taxon>
        <taxon>Flavobacterium</taxon>
    </lineage>
</organism>